<dbReference type="Proteomes" id="UP000030645">
    <property type="component" value="Unassembled WGS sequence"/>
</dbReference>
<dbReference type="AlphaFoldDB" id="W9QIL2"/>
<name>W9QIL2_9ROSA</name>
<reference evidence="3" key="1">
    <citation type="submission" date="2013-01" db="EMBL/GenBank/DDBJ databases">
        <title>Draft Genome Sequence of a Mulberry Tree, Morus notabilis C.K. Schneid.</title>
        <authorList>
            <person name="He N."/>
            <person name="Zhao S."/>
        </authorList>
    </citation>
    <scope>NUCLEOTIDE SEQUENCE</scope>
</reference>
<protein>
    <submittedName>
        <fullName evidence="2">Uncharacterized protein</fullName>
    </submittedName>
</protein>
<gene>
    <name evidence="2" type="ORF">L484_002178</name>
</gene>
<dbReference type="OrthoDB" id="1930622at2759"/>
<dbReference type="STRING" id="981085.W9QIL2"/>
<dbReference type="Pfam" id="PF02519">
    <property type="entry name" value="Auxin_inducible"/>
    <property type="match status" value="1"/>
</dbReference>
<dbReference type="KEGG" id="mnt:21385757"/>
<dbReference type="PANTHER" id="PTHR31374">
    <property type="entry name" value="AUXIN-INDUCED PROTEIN-LIKE-RELATED"/>
    <property type="match status" value="1"/>
</dbReference>
<dbReference type="GO" id="GO:0009733">
    <property type="term" value="P:response to auxin"/>
    <property type="evidence" value="ECO:0007669"/>
    <property type="project" value="InterPro"/>
</dbReference>
<comment type="similarity">
    <text evidence="1">Belongs to the ARG7 family.</text>
</comment>
<organism evidence="2 3">
    <name type="scientific">Morus notabilis</name>
    <dbReference type="NCBI Taxonomy" id="981085"/>
    <lineage>
        <taxon>Eukaryota</taxon>
        <taxon>Viridiplantae</taxon>
        <taxon>Streptophyta</taxon>
        <taxon>Embryophyta</taxon>
        <taxon>Tracheophyta</taxon>
        <taxon>Spermatophyta</taxon>
        <taxon>Magnoliopsida</taxon>
        <taxon>eudicotyledons</taxon>
        <taxon>Gunneridae</taxon>
        <taxon>Pentapetalae</taxon>
        <taxon>rosids</taxon>
        <taxon>fabids</taxon>
        <taxon>Rosales</taxon>
        <taxon>Moraceae</taxon>
        <taxon>Moreae</taxon>
        <taxon>Morus</taxon>
    </lineage>
</organism>
<keyword evidence="3" id="KW-1185">Reference proteome</keyword>
<evidence type="ECO:0000313" key="3">
    <source>
        <dbReference type="Proteomes" id="UP000030645"/>
    </source>
</evidence>
<evidence type="ECO:0000313" key="2">
    <source>
        <dbReference type="EMBL" id="EXB22453.1"/>
    </source>
</evidence>
<dbReference type="PANTHER" id="PTHR31374:SF19">
    <property type="entry name" value="F8A24.8 PROTEIN"/>
    <property type="match status" value="1"/>
</dbReference>
<sequence>MCTQNYYGEERASAFPRLWKFTGKLRKRLSLLAASRVAEDSDFDEEELEVTMTVPDDVKEEHFPVLAVKGDEKRRFVVKLKYLSSPAFLRLLEQAEEEYGFEQTSILVVPCRPQDLQEILGRHCGDKS</sequence>
<evidence type="ECO:0000256" key="1">
    <source>
        <dbReference type="ARBA" id="ARBA00006974"/>
    </source>
</evidence>
<proteinExistence type="inferred from homology"/>
<accession>W9QIL2</accession>
<dbReference type="EMBL" id="KE343295">
    <property type="protein sequence ID" value="EXB22453.1"/>
    <property type="molecule type" value="Genomic_DNA"/>
</dbReference>
<dbReference type="InterPro" id="IPR003676">
    <property type="entry name" value="SAUR_fam"/>
</dbReference>